<proteinExistence type="predicted"/>
<dbReference type="EMBL" id="JQCA01000165">
    <property type="protein sequence ID" value="KRN97641.1"/>
    <property type="molecule type" value="Genomic_DNA"/>
</dbReference>
<gene>
    <name evidence="5" type="ORF">IV54_GL001216</name>
</gene>
<evidence type="ECO:0000259" key="4">
    <source>
        <dbReference type="Pfam" id="PF13280"/>
    </source>
</evidence>
<comment type="caution">
    <text evidence="5">The sequence shown here is derived from an EMBL/GenBank/DDBJ whole genome shotgun (WGS) entry which is preliminary data.</text>
</comment>
<dbReference type="InterPro" id="IPR051534">
    <property type="entry name" value="CBASS_pafABC_assoc_protein"/>
</dbReference>
<keyword evidence="2" id="KW-0804">Transcription</keyword>
<feature type="domain" description="WYL" evidence="4">
    <location>
        <begin position="168"/>
        <end position="231"/>
    </location>
</feature>
<accession>A0A0R2L748</accession>
<dbReference type="PANTHER" id="PTHR34580:SF1">
    <property type="entry name" value="PROTEIN PAFC"/>
    <property type="match status" value="1"/>
</dbReference>
<sequence>MASNANKKGNEQKRVAEMLITLWQGGRIVVKDLEETYGVDERTVRRDIKAIKAAVLEQRDWSWNHDLVQRGTSKVYAYYLTTQDELTYAEVLALLKMVIGVRALSKPEMLTLREHLLGLLSPSHRENARRLTTVTAGTYRPVGYNAKVWPAEETQPHIGASTMEKLPLLDDIATYIQADKWIRFKYQNSTGAVNTIVGKPTSVTFSAHYFYVWIYTQQQGNEQVYRLDRMQPDSLRAAHRAEQPKNTNEGERVNQTYLLGNELTSEPYEIQYWGWPQTALDSLPGVKQVRRATAEEERHHPTGTEILKTNPTSVIISGTGQMQGLVLWIMGQGALVRVLKSPKLRAAVLTEIDRMRALY</sequence>
<dbReference type="GO" id="GO:0003700">
    <property type="term" value="F:DNA-binding transcription factor activity"/>
    <property type="evidence" value="ECO:0007669"/>
    <property type="project" value="InterPro"/>
</dbReference>
<evidence type="ECO:0000256" key="2">
    <source>
        <dbReference type="ARBA" id="ARBA00023163"/>
    </source>
</evidence>
<dbReference type="InterPro" id="IPR001034">
    <property type="entry name" value="DeoR_HTH"/>
</dbReference>
<dbReference type="PATRIC" id="fig|616990.3.peg.1306"/>
<feature type="domain" description="HTH deoR-type" evidence="3">
    <location>
        <begin position="14"/>
        <end position="56"/>
    </location>
</feature>
<name>A0A0R2L748_9LACO</name>
<dbReference type="InterPro" id="IPR026881">
    <property type="entry name" value="WYL_dom"/>
</dbReference>
<evidence type="ECO:0000259" key="3">
    <source>
        <dbReference type="Pfam" id="PF08220"/>
    </source>
</evidence>
<reference evidence="5 6" key="1">
    <citation type="journal article" date="2015" name="Genome Announc.">
        <title>Expanding the biotechnology potential of lactobacilli through comparative genomics of 213 strains and associated genera.</title>
        <authorList>
            <person name="Sun Z."/>
            <person name="Harris H.M."/>
            <person name="McCann A."/>
            <person name="Guo C."/>
            <person name="Argimon S."/>
            <person name="Zhang W."/>
            <person name="Yang X."/>
            <person name="Jeffery I.B."/>
            <person name="Cooney J.C."/>
            <person name="Kagawa T.F."/>
            <person name="Liu W."/>
            <person name="Song Y."/>
            <person name="Salvetti E."/>
            <person name="Wrobel A."/>
            <person name="Rasinkangas P."/>
            <person name="Parkhill J."/>
            <person name="Rea M.C."/>
            <person name="O'Sullivan O."/>
            <person name="Ritari J."/>
            <person name="Douillard F.P."/>
            <person name="Paul Ross R."/>
            <person name="Yang R."/>
            <person name="Briner A.E."/>
            <person name="Felis G.E."/>
            <person name="de Vos W.M."/>
            <person name="Barrangou R."/>
            <person name="Klaenhammer T.R."/>
            <person name="Caufield P.W."/>
            <person name="Cui Y."/>
            <person name="Zhang H."/>
            <person name="O'Toole P.W."/>
        </authorList>
    </citation>
    <scope>NUCLEOTIDE SEQUENCE [LARGE SCALE GENOMIC DNA]</scope>
    <source>
        <strain evidence="5 6">DSM 22467</strain>
    </source>
</reference>
<evidence type="ECO:0000256" key="1">
    <source>
        <dbReference type="ARBA" id="ARBA00023015"/>
    </source>
</evidence>
<evidence type="ECO:0000313" key="6">
    <source>
        <dbReference type="Proteomes" id="UP000051906"/>
    </source>
</evidence>
<dbReference type="Proteomes" id="UP000051906">
    <property type="component" value="Unassembled WGS sequence"/>
</dbReference>
<dbReference type="OrthoDB" id="2306002at2"/>
<organism evidence="5 6">
    <name type="scientific">Levilactobacillus paucivorans</name>
    <dbReference type="NCBI Taxonomy" id="616990"/>
    <lineage>
        <taxon>Bacteria</taxon>
        <taxon>Bacillati</taxon>
        <taxon>Bacillota</taxon>
        <taxon>Bacilli</taxon>
        <taxon>Lactobacillales</taxon>
        <taxon>Lactobacillaceae</taxon>
        <taxon>Levilactobacillus</taxon>
    </lineage>
</organism>
<dbReference type="RefSeq" id="WP_057879349.1">
    <property type="nucleotide sequence ID" value="NZ_JQCA01000165.1"/>
</dbReference>
<keyword evidence="6" id="KW-1185">Reference proteome</keyword>
<dbReference type="Pfam" id="PF08220">
    <property type="entry name" value="HTH_DeoR"/>
    <property type="match status" value="1"/>
</dbReference>
<dbReference type="AlphaFoldDB" id="A0A0R2L748"/>
<dbReference type="STRING" id="616990.IV54_GL001216"/>
<dbReference type="Pfam" id="PF13280">
    <property type="entry name" value="WYL"/>
    <property type="match status" value="1"/>
</dbReference>
<evidence type="ECO:0008006" key="7">
    <source>
        <dbReference type="Google" id="ProtNLM"/>
    </source>
</evidence>
<protein>
    <recommendedName>
        <fullName evidence="7">WYL domain-containing protein</fullName>
    </recommendedName>
</protein>
<evidence type="ECO:0000313" key="5">
    <source>
        <dbReference type="EMBL" id="KRN97641.1"/>
    </source>
</evidence>
<keyword evidence="1" id="KW-0805">Transcription regulation</keyword>
<dbReference type="PROSITE" id="PS52050">
    <property type="entry name" value="WYL"/>
    <property type="match status" value="1"/>
</dbReference>
<dbReference type="PANTHER" id="PTHR34580">
    <property type="match status" value="1"/>
</dbReference>